<dbReference type="InterPro" id="IPR001753">
    <property type="entry name" value="Enoyl-CoA_hydra/iso"/>
</dbReference>
<gene>
    <name evidence="2" type="ORF">HCN50_06905</name>
</gene>
<comment type="caution">
    <text evidence="2">The sequence shown here is derived from an EMBL/GenBank/DDBJ whole genome shotgun (WGS) entry which is preliminary data.</text>
</comment>
<dbReference type="Gene3D" id="1.10.12.10">
    <property type="entry name" value="Lyase 2-enoyl-coa Hydratase, Chain A, domain 2"/>
    <property type="match status" value="1"/>
</dbReference>
<dbReference type="AlphaFoldDB" id="A0A7Y4H1L6"/>
<dbReference type="InterPro" id="IPR029045">
    <property type="entry name" value="ClpP/crotonase-like_dom_sf"/>
</dbReference>
<keyword evidence="3" id="KW-1185">Reference proteome</keyword>
<evidence type="ECO:0000313" key="2">
    <source>
        <dbReference type="EMBL" id="NOJ45984.1"/>
    </source>
</evidence>
<dbReference type="CDD" id="cd06558">
    <property type="entry name" value="crotonase-like"/>
    <property type="match status" value="1"/>
</dbReference>
<name>A0A7Y4H1L6_9BRAD</name>
<dbReference type="Proteomes" id="UP000528734">
    <property type="component" value="Unassembled WGS sequence"/>
</dbReference>
<dbReference type="RefSeq" id="WP_171708867.1">
    <property type="nucleotide sequence ID" value="NZ_JAAVLW010000002.1"/>
</dbReference>
<dbReference type="Gene3D" id="3.90.226.10">
    <property type="entry name" value="2-enoyl-CoA Hydratase, Chain A, domain 1"/>
    <property type="match status" value="1"/>
</dbReference>
<organism evidence="2 3">
    <name type="scientific">Bradyrhizobium archetypum</name>
    <dbReference type="NCBI Taxonomy" id="2721160"/>
    <lineage>
        <taxon>Bacteria</taxon>
        <taxon>Pseudomonadati</taxon>
        <taxon>Pseudomonadota</taxon>
        <taxon>Alphaproteobacteria</taxon>
        <taxon>Hyphomicrobiales</taxon>
        <taxon>Nitrobacteraceae</taxon>
        <taxon>Bradyrhizobium</taxon>
    </lineage>
</organism>
<dbReference type="PANTHER" id="PTHR43802">
    <property type="entry name" value="ENOYL-COA HYDRATASE"/>
    <property type="match status" value="1"/>
</dbReference>
<dbReference type="PANTHER" id="PTHR43802:SF1">
    <property type="entry name" value="IP11341P-RELATED"/>
    <property type="match status" value="1"/>
</dbReference>
<dbReference type="GO" id="GO:0003824">
    <property type="term" value="F:catalytic activity"/>
    <property type="evidence" value="ECO:0007669"/>
    <property type="project" value="UniProtKB-ARBA"/>
</dbReference>
<evidence type="ECO:0000256" key="1">
    <source>
        <dbReference type="ARBA" id="ARBA00005254"/>
    </source>
</evidence>
<dbReference type="InterPro" id="IPR014748">
    <property type="entry name" value="Enoyl-CoA_hydra_C"/>
</dbReference>
<reference evidence="2 3" key="1">
    <citation type="submission" date="2020-03" db="EMBL/GenBank/DDBJ databases">
        <title>Bradyrhizobium diversity isolated from nodules of Muelleranthus trifoliolatus.</title>
        <authorList>
            <person name="Klepa M."/>
            <person name="Helene L."/>
            <person name="Hungria M."/>
        </authorList>
    </citation>
    <scope>NUCLEOTIDE SEQUENCE [LARGE SCALE GENOMIC DNA]</scope>
    <source>
        <strain evidence="2 3">WSM 1744</strain>
    </source>
</reference>
<evidence type="ECO:0008006" key="4">
    <source>
        <dbReference type="Google" id="ProtNLM"/>
    </source>
</evidence>
<evidence type="ECO:0000313" key="3">
    <source>
        <dbReference type="Proteomes" id="UP000528734"/>
    </source>
</evidence>
<accession>A0A7Y4H1L6</accession>
<proteinExistence type="inferred from homology"/>
<dbReference type="Pfam" id="PF00378">
    <property type="entry name" value="ECH_1"/>
    <property type="match status" value="1"/>
</dbReference>
<protein>
    <recommendedName>
        <fullName evidence="4">Enoyl-CoA hydratase</fullName>
    </recommendedName>
</protein>
<dbReference type="SUPFAM" id="SSF52096">
    <property type="entry name" value="ClpP/crotonase"/>
    <property type="match status" value="1"/>
</dbReference>
<comment type="similarity">
    <text evidence="1">Belongs to the enoyl-CoA hydratase/isomerase family.</text>
</comment>
<sequence length="267" mass="29206">MDDESTESGAKITIERQGHILLIGINRPYIHNRIDPEAYHALAKVYYDYDHESSLRAAVLFGQGENFSRGVDVDAFTELAKTGKPTELVEGELDPLGKIKRLSKPLIVVAHGDTWNMGHELLLTADVRIAAADVRFGQDENTHGRFSGGGATVRFVREAGWANAMRYMLTGDHWGADEARRIGVVQEIASDREKALALGIEIAGRVARCAPLGIRTTLALAHLAIDAGEDAAYCELDAQYGALYRTNDFLEGRKAEAEGRPPNYVGT</sequence>
<dbReference type="EMBL" id="JAAVLW010000002">
    <property type="protein sequence ID" value="NOJ45984.1"/>
    <property type="molecule type" value="Genomic_DNA"/>
</dbReference>